<sequence>MTKVTVDAGACGFRSGITANKEDRRSVRIEIESDCDSVAELGEKLKDLGLLGLGDVLGKGTNGNRILATGMNTLSHSGCPVLSAIIKVCEVELGLNIPCPVRIEFQEEPKQSD</sequence>
<accession>A0A9D6V5Y0</accession>
<evidence type="ECO:0000313" key="2">
    <source>
        <dbReference type="Proteomes" id="UP000807825"/>
    </source>
</evidence>
<dbReference type="InterPro" id="IPR054227">
    <property type="entry name" value="DUF6951"/>
</dbReference>
<protein>
    <submittedName>
        <fullName evidence="1">Uncharacterized protein</fullName>
    </submittedName>
</protein>
<organism evidence="1 2">
    <name type="scientific">Desulfomonile tiedjei</name>
    <dbReference type="NCBI Taxonomy" id="2358"/>
    <lineage>
        <taxon>Bacteria</taxon>
        <taxon>Pseudomonadati</taxon>
        <taxon>Thermodesulfobacteriota</taxon>
        <taxon>Desulfomonilia</taxon>
        <taxon>Desulfomonilales</taxon>
        <taxon>Desulfomonilaceae</taxon>
        <taxon>Desulfomonile</taxon>
    </lineage>
</organism>
<dbReference type="AlphaFoldDB" id="A0A9D6V5Y0"/>
<evidence type="ECO:0000313" key="1">
    <source>
        <dbReference type="EMBL" id="MBI5252711.1"/>
    </source>
</evidence>
<comment type="caution">
    <text evidence="1">The sequence shown here is derived from an EMBL/GenBank/DDBJ whole genome shotgun (WGS) entry which is preliminary data.</text>
</comment>
<reference evidence="1" key="1">
    <citation type="submission" date="2020-07" db="EMBL/GenBank/DDBJ databases">
        <title>Huge and variable diversity of episymbiotic CPR bacteria and DPANN archaea in groundwater ecosystems.</title>
        <authorList>
            <person name="He C.Y."/>
            <person name="Keren R."/>
            <person name="Whittaker M."/>
            <person name="Farag I.F."/>
            <person name="Doudna J."/>
            <person name="Cate J.H.D."/>
            <person name="Banfield J.F."/>
        </authorList>
    </citation>
    <scope>NUCLEOTIDE SEQUENCE</scope>
    <source>
        <strain evidence="1">NC_groundwater_1664_Pr3_B-0.1um_52_9</strain>
    </source>
</reference>
<gene>
    <name evidence="1" type="ORF">HY912_24715</name>
</gene>
<dbReference type="Pfam" id="PF22263">
    <property type="entry name" value="DUF6951"/>
    <property type="match status" value="1"/>
</dbReference>
<proteinExistence type="predicted"/>
<name>A0A9D6V5Y0_9BACT</name>
<dbReference type="Proteomes" id="UP000807825">
    <property type="component" value="Unassembled WGS sequence"/>
</dbReference>
<dbReference type="EMBL" id="JACRDE010000642">
    <property type="protein sequence ID" value="MBI5252711.1"/>
    <property type="molecule type" value="Genomic_DNA"/>
</dbReference>